<reference evidence="2" key="1">
    <citation type="thesis" date="2021" institute="BYU ScholarsArchive" country="Provo, UT, USA">
        <title>Applications of and Algorithms for Genome Assembly and Genomic Analyses with an Emphasis on Marine Teleosts.</title>
        <authorList>
            <person name="Pickett B.D."/>
        </authorList>
    </citation>
    <scope>NUCLEOTIDE SEQUENCE</scope>
    <source>
        <strain evidence="2">HI-2016</strain>
    </source>
</reference>
<dbReference type="AlphaFoldDB" id="A0A8T2PI16"/>
<dbReference type="GO" id="GO:0042981">
    <property type="term" value="P:regulation of apoptotic process"/>
    <property type="evidence" value="ECO:0007669"/>
    <property type="project" value="InterPro"/>
</dbReference>
<name>A0A8T2PI16_9TELE</name>
<accession>A0A8T2PI16</accession>
<dbReference type="PANTHER" id="PTHR48169:SF3">
    <property type="entry name" value="CASP8 AND FADD LIKE APOPTOSIS REGULATOR"/>
    <property type="match status" value="1"/>
</dbReference>
<dbReference type="InterPro" id="IPR001875">
    <property type="entry name" value="DED_dom"/>
</dbReference>
<evidence type="ECO:0000313" key="2">
    <source>
        <dbReference type="EMBL" id="KAG9349262.1"/>
    </source>
</evidence>
<keyword evidence="3" id="KW-1185">Reference proteome</keyword>
<evidence type="ECO:0000313" key="3">
    <source>
        <dbReference type="Proteomes" id="UP000824540"/>
    </source>
</evidence>
<dbReference type="InterPro" id="IPR011029">
    <property type="entry name" value="DEATH-like_dom_sf"/>
</dbReference>
<feature type="domain" description="DED" evidence="1">
    <location>
        <begin position="110"/>
        <end position="150"/>
    </location>
</feature>
<dbReference type="EMBL" id="JAFBMS010000009">
    <property type="protein sequence ID" value="KAG9349262.1"/>
    <property type="molecule type" value="Genomic_DNA"/>
</dbReference>
<dbReference type="SUPFAM" id="SSF47986">
    <property type="entry name" value="DEATH domain"/>
    <property type="match status" value="1"/>
</dbReference>
<dbReference type="PANTHER" id="PTHR48169">
    <property type="entry name" value="DED DOMAIN-CONTAINING PROTEIN"/>
    <property type="match status" value="1"/>
</dbReference>
<organism evidence="2 3">
    <name type="scientific">Albula glossodonta</name>
    <name type="common">roundjaw bonefish</name>
    <dbReference type="NCBI Taxonomy" id="121402"/>
    <lineage>
        <taxon>Eukaryota</taxon>
        <taxon>Metazoa</taxon>
        <taxon>Chordata</taxon>
        <taxon>Craniata</taxon>
        <taxon>Vertebrata</taxon>
        <taxon>Euteleostomi</taxon>
        <taxon>Actinopterygii</taxon>
        <taxon>Neopterygii</taxon>
        <taxon>Teleostei</taxon>
        <taxon>Albuliformes</taxon>
        <taxon>Albulidae</taxon>
        <taxon>Albula</taxon>
    </lineage>
</organism>
<feature type="domain" description="DED" evidence="1">
    <location>
        <begin position="18"/>
        <end position="90"/>
    </location>
</feature>
<comment type="caution">
    <text evidence="2">The sequence shown here is derived from an EMBL/GenBank/DDBJ whole genome shotgun (WGS) entry which is preliminary data.</text>
</comment>
<dbReference type="Proteomes" id="UP000824540">
    <property type="component" value="Unassembled WGS sequence"/>
</dbReference>
<gene>
    <name evidence="2" type="ORF">JZ751_027705</name>
</gene>
<evidence type="ECO:0000259" key="1">
    <source>
        <dbReference type="PROSITE" id="PS50168"/>
    </source>
</evidence>
<dbReference type="OrthoDB" id="8816507at2759"/>
<dbReference type="PROSITE" id="PS50168">
    <property type="entry name" value="DED"/>
    <property type="match status" value="2"/>
</dbReference>
<protein>
    <recommendedName>
        <fullName evidence="1">DED domain-containing protein</fullName>
    </recommendedName>
</protein>
<proteinExistence type="predicted"/>
<sequence length="177" mass="20211">MSARRSTRVDNYVMADGKLTQTIGQIAEQLSTNESRTLLYLCGDLGPHSCVDDVRGMLTSKVDSGEVDRIFLLELMLRMRRFDILKKVLRTNKEEAERMMGMGCAVSEYSFLDVIVELEIQDEVSQDKVDLIYECLRYVRRVDLAKKVKIYQTKVPHSSQCPSCTFCLMALGTKNPR</sequence>
<dbReference type="Gene3D" id="1.10.533.10">
    <property type="entry name" value="Death Domain, Fas"/>
    <property type="match status" value="2"/>
</dbReference>